<evidence type="ECO:0000256" key="1">
    <source>
        <dbReference type="SAM" id="Phobius"/>
    </source>
</evidence>
<dbReference type="EMBL" id="FMAU01000003">
    <property type="protein sequence ID" value="SCC15702.1"/>
    <property type="molecule type" value="Genomic_DNA"/>
</dbReference>
<protein>
    <submittedName>
        <fullName evidence="2">Uncharacterized protein</fullName>
    </submittedName>
</protein>
<dbReference type="Proteomes" id="UP000181997">
    <property type="component" value="Unassembled WGS sequence"/>
</dbReference>
<evidence type="ECO:0000313" key="3">
    <source>
        <dbReference type="Proteomes" id="UP000181997"/>
    </source>
</evidence>
<proteinExistence type="predicted"/>
<sequence length="74" mass="8575">MRALMEKFIYFIFAIFIFIVLWKMTASVWDAFIPWNYKTDLIGLFVVIPLLAAAAFILAGVMIKVIKSSREIEK</sequence>
<reference evidence="3" key="1">
    <citation type="submission" date="2016-08" db="EMBL/GenBank/DDBJ databases">
        <authorList>
            <person name="Varghese N."/>
            <person name="Submissions Spin"/>
        </authorList>
    </citation>
    <scope>NUCLEOTIDE SEQUENCE [LARGE SCALE GENOMIC DNA]</scope>
    <source>
        <strain evidence="3">SGD-1123</strain>
    </source>
</reference>
<keyword evidence="1" id="KW-1133">Transmembrane helix</keyword>
<evidence type="ECO:0000313" key="2">
    <source>
        <dbReference type="EMBL" id="SCC15702.1"/>
    </source>
</evidence>
<keyword evidence="1" id="KW-0472">Membrane</keyword>
<organism evidence="2 3">
    <name type="scientific">[Bacillus] enclensis</name>
    <dbReference type="NCBI Taxonomy" id="1402860"/>
    <lineage>
        <taxon>Bacteria</taxon>
        <taxon>Bacillati</taxon>
        <taxon>Bacillota</taxon>
        <taxon>Bacilli</taxon>
        <taxon>Bacillales</taxon>
        <taxon>Bacillaceae</taxon>
        <taxon>Rossellomorea</taxon>
    </lineage>
</organism>
<dbReference type="AlphaFoldDB" id="A0A0V8HHH2"/>
<feature type="transmembrane region" description="Helical" evidence="1">
    <location>
        <begin position="41"/>
        <end position="66"/>
    </location>
</feature>
<feature type="transmembrane region" description="Helical" evidence="1">
    <location>
        <begin position="7"/>
        <end position="29"/>
    </location>
</feature>
<gene>
    <name evidence="2" type="ORF">GA0061094_2766</name>
</gene>
<keyword evidence="1" id="KW-0812">Transmembrane</keyword>
<keyword evidence="3" id="KW-1185">Reference proteome</keyword>
<accession>A0A0V8HHH2</accession>
<name>A0A0V8HHH2_9BACI</name>